<evidence type="ECO:0000256" key="1">
    <source>
        <dbReference type="SAM" id="Phobius"/>
    </source>
</evidence>
<feature type="transmembrane region" description="Helical" evidence="1">
    <location>
        <begin position="136"/>
        <end position="158"/>
    </location>
</feature>
<keyword evidence="1" id="KW-0472">Membrane</keyword>
<name>D2RJ78_ACIFV</name>
<dbReference type="Proteomes" id="UP000001902">
    <property type="component" value="Chromosome"/>
</dbReference>
<dbReference type="AlphaFoldDB" id="D2RJ78"/>
<feature type="transmembrane region" description="Helical" evidence="1">
    <location>
        <begin position="102"/>
        <end position="124"/>
    </location>
</feature>
<protein>
    <submittedName>
        <fullName evidence="2">Uncharacterized protein</fullName>
    </submittedName>
</protein>
<dbReference type="eggNOG" id="ENOG50348CY">
    <property type="taxonomic scope" value="Bacteria"/>
</dbReference>
<dbReference type="KEGG" id="afn:Acfer_0739"/>
<keyword evidence="1" id="KW-1133">Transmembrane helix</keyword>
<dbReference type="Gene3D" id="1.10.530.10">
    <property type="match status" value="1"/>
</dbReference>
<evidence type="ECO:0000313" key="3">
    <source>
        <dbReference type="Proteomes" id="UP000001902"/>
    </source>
</evidence>
<dbReference type="HOGENOM" id="CLU_745200_0_0_9"/>
<evidence type="ECO:0000313" key="2">
    <source>
        <dbReference type="EMBL" id="ADB47130.1"/>
    </source>
</evidence>
<proteinExistence type="predicted"/>
<accession>D2RJ78</accession>
<keyword evidence="1" id="KW-0812">Transmembrane</keyword>
<dbReference type="EMBL" id="CP001859">
    <property type="protein sequence ID" value="ADB47130.1"/>
    <property type="molecule type" value="Genomic_DNA"/>
</dbReference>
<gene>
    <name evidence="2" type="ordered locus">Acfer_0739</name>
</gene>
<sequence>MFLFLSSFTIHRKIIPKGYFALNEIVYLFDVKRFWTSSNIRCFFIGAIIFLGYYKFDIRNSAVYYSALGLVSLIQVFPVIVRYQLYKFWKSIYRFRLFCTNLFYVAVLFFMGFACLEFMIPAIYGEKGYIDMAYPFVNFTLGIFIYMFPLFIQFSVQWRYDTINLDRMNFLHTDTAIMLRNLDIMSRENSIVKHYRLDIEKYAKVYGIDPDLLKSVLSIEEFNRGSIIQCFIERLLINGFPAFVLRKDMSIGFGQIKISTASKLLSISEGAALEELAKPGRNIEICARYIRLLINKYLEDKKHPFIAARYNDLYDYIAKNYIGATDATMYNAVLYAAILRERSRLDLYSRLKIKNKRNQCFRGNLKAPLPA</sequence>
<reference evidence="2 3" key="1">
    <citation type="journal article" date="2010" name="Stand. Genomic Sci.">
        <title>Complete genome sequence of Acidaminococcus fermentans type strain (VR4).</title>
        <authorList>
            <person name="Chang Y.J."/>
            <person name="Pukall R."/>
            <person name="Saunders E."/>
            <person name="Lapidus A."/>
            <person name="Copeland A."/>
            <person name="Nolan M."/>
            <person name="Glavina Del Rio T."/>
            <person name="Lucas S."/>
            <person name="Chen F."/>
            <person name="Tice H."/>
            <person name="Cheng J.F."/>
            <person name="Han C."/>
            <person name="Detter J.C."/>
            <person name="Bruce D."/>
            <person name="Goodwin L."/>
            <person name="Pitluck S."/>
            <person name="Mikhailova N."/>
            <person name="Liolios K."/>
            <person name="Pati A."/>
            <person name="Ivanova N."/>
            <person name="Mavromatis K."/>
            <person name="Chen A."/>
            <person name="Palaniappan K."/>
            <person name="Land M."/>
            <person name="Hauser L."/>
            <person name="Jeffries C.D."/>
            <person name="Brettin T."/>
            <person name="Rohde M."/>
            <person name="Goker M."/>
            <person name="Bristow J."/>
            <person name="Eisen J.A."/>
            <person name="Markowitz V."/>
            <person name="Hugenholtz P."/>
            <person name="Kyrpides N.C."/>
            <person name="Klenk H.P."/>
        </authorList>
    </citation>
    <scope>NUCLEOTIDE SEQUENCE [LARGE SCALE GENOMIC DNA]</scope>
    <source>
        <strain evidence="3">ATCC 25085 / DSM 20731 / CCUG 9996 / CIP 106432 / VR4</strain>
    </source>
</reference>
<dbReference type="SUPFAM" id="SSF53955">
    <property type="entry name" value="Lysozyme-like"/>
    <property type="match status" value="1"/>
</dbReference>
<dbReference type="InterPro" id="IPR023346">
    <property type="entry name" value="Lysozyme-like_dom_sf"/>
</dbReference>
<organism evidence="2 3">
    <name type="scientific">Acidaminococcus fermentans (strain ATCC 25085 / DSM 20731 / CCUG 9996 / CIP 106432 / VR4)</name>
    <dbReference type="NCBI Taxonomy" id="591001"/>
    <lineage>
        <taxon>Bacteria</taxon>
        <taxon>Bacillati</taxon>
        <taxon>Bacillota</taxon>
        <taxon>Negativicutes</taxon>
        <taxon>Acidaminococcales</taxon>
        <taxon>Acidaminococcaceae</taxon>
        <taxon>Acidaminococcus</taxon>
    </lineage>
</organism>
<feature type="transmembrane region" description="Helical" evidence="1">
    <location>
        <begin position="38"/>
        <end position="56"/>
    </location>
</feature>
<feature type="transmembrane region" description="Helical" evidence="1">
    <location>
        <begin position="62"/>
        <end position="81"/>
    </location>
</feature>
<keyword evidence="3" id="KW-1185">Reference proteome</keyword>